<dbReference type="EMBL" id="CP048222">
    <property type="protein sequence ID" value="QHT65338.1"/>
    <property type="molecule type" value="Genomic_DNA"/>
</dbReference>
<accession>A0A6C0GBS5</accession>
<reference evidence="2 3" key="1">
    <citation type="submission" date="2020-01" db="EMBL/GenBank/DDBJ databases">
        <authorList>
            <person name="Kim M.K."/>
        </authorList>
    </citation>
    <scope>NUCLEOTIDE SEQUENCE [LARGE SCALE GENOMIC DNA]</scope>
    <source>
        <strain evidence="2 3">172606-1</strain>
    </source>
</reference>
<evidence type="ECO:0000313" key="3">
    <source>
        <dbReference type="Proteomes" id="UP000480178"/>
    </source>
</evidence>
<dbReference type="Pfam" id="PF13565">
    <property type="entry name" value="HTH_32"/>
    <property type="match status" value="1"/>
</dbReference>
<dbReference type="InterPro" id="IPR036388">
    <property type="entry name" value="WH-like_DNA-bd_sf"/>
</dbReference>
<protein>
    <submittedName>
        <fullName evidence="2">IS481 family transposase</fullName>
    </submittedName>
</protein>
<gene>
    <name evidence="2" type="ORF">GXP67_00940</name>
</gene>
<dbReference type="AlphaFoldDB" id="A0A6C0GBS5"/>
<proteinExistence type="predicted"/>
<dbReference type="InterPro" id="IPR047656">
    <property type="entry name" value="IS481-like_transpos"/>
</dbReference>
<sequence>MTTQQIHSIKARETWLKVYQDLGSVAKAARRCGIARSTLYRWIERFKELGKEGLKDKSKRPHKLFRLKVTEEQEQLILSIRKKYKYGQKRISAHLLRHHGLKLSSTTVWRILHKHQVAPVKKTRRSTKRKRYNRPVPGDRVQIDVTKIGPKCYQFTAIDDCTRLRVLRLYPDKTADRSLTFLKEIIKAFPFPIQRIQTDWGTEFFNYLFQEALADHCIKFRPIKPRSPHLNGKVERSQQTDKVEFYSVLNLKDKSLNLTGELTQWEEFYNKQRMHSSLQGKTPWEKYLEVQQQVPTHEQIRQLYAQKKEDILARNYTFIQWKKKQALS</sequence>
<dbReference type="GO" id="GO:0015074">
    <property type="term" value="P:DNA integration"/>
    <property type="evidence" value="ECO:0007669"/>
    <property type="project" value="InterPro"/>
</dbReference>
<dbReference type="KEGG" id="rhoz:GXP67_00940"/>
<dbReference type="RefSeq" id="WP_162441425.1">
    <property type="nucleotide sequence ID" value="NZ_CP048222.1"/>
</dbReference>
<evidence type="ECO:0000259" key="1">
    <source>
        <dbReference type="PROSITE" id="PS50994"/>
    </source>
</evidence>
<dbReference type="InterPro" id="IPR012337">
    <property type="entry name" value="RNaseH-like_sf"/>
</dbReference>
<dbReference type="InterPro" id="IPR009057">
    <property type="entry name" value="Homeodomain-like_sf"/>
</dbReference>
<dbReference type="GO" id="GO:0003676">
    <property type="term" value="F:nucleic acid binding"/>
    <property type="evidence" value="ECO:0007669"/>
    <property type="project" value="InterPro"/>
</dbReference>
<dbReference type="Proteomes" id="UP000480178">
    <property type="component" value="Chromosome"/>
</dbReference>
<name>A0A6C0GBS5_9BACT</name>
<dbReference type="InterPro" id="IPR036397">
    <property type="entry name" value="RNaseH_sf"/>
</dbReference>
<dbReference type="PROSITE" id="PS50994">
    <property type="entry name" value="INTEGRASE"/>
    <property type="match status" value="1"/>
</dbReference>
<dbReference type="SUPFAM" id="SSF53098">
    <property type="entry name" value="Ribonuclease H-like"/>
    <property type="match status" value="1"/>
</dbReference>
<dbReference type="PANTHER" id="PTHR35004">
    <property type="entry name" value="TRANSPOSASE RV3428C-RELATED"/>
    <property type="match status" value="1"/>
</dbReference>
<dbReference type="Gene3D" id="1.10.10.10">
    <property type="entry name" value="Winged helix-like DNA-binding domain superfamily/Winged helix DNA-binding domain"/>
    <property type="match status" value="1"/>
</dbReference>
<dbReference type="SUPFAM" id="SSF46689">
    <property type="entry name" value="Homeodomain-like"/>
    <property type="match status" value="1"/>
</dbReference>
<dbReference type="InterPro" id="IPR001584">
    <property type="entry name" value="Integrase_cat-core"/>
</dbReference>
<evidence type="ECO:0000313" key="2">
    <source>
        <dbReference type="EMBL" id="QHT65338.1"/>
    </source>
</evidence>
<organism evidence="2 3">
    <name type="scientific">Rhodocytophaga rosea</name>
    <dbReference type="NCBI Taxonomy" id="2704465"/>
    <lineage>
        <taxon>Bacteria</taxon>
        <taxon>Pseudomonadati</taxon>
        <taxon>Bacteroidota</taxon>
        <taxon>Cytophagia</taxon>
        <taxon>Cytophagales</taxon>
        <taxon>Rhodocytophagaceae</taxon>
        <taxon>Rhodocytophaga</taxon>
    </lineage>
</organism>
<keyword evidence="3" id="KW-1185">Reference proteome</keyword>
<feature type="domain" description="Integrase catalytic" evidence="1">
    <location>
        <begin position="131"/>
        <end position="291"/>
    </location>
</feature>
<dbReference type="Gene3D" id="3.30.420.10">
    <property type="entry name" value="Ribonuclease H-like superfamily/Ribonuclease H"/>
    <property type="match status" value="1"/>
</dbReference>
<dbReference type="PANTHER" id="PTHR35004:SF7">
    <property type="entry name" value="INTEGRASE PROTEIN"/>
    <property type="match status" value="1"/>
</dbReference>
<dbReference type="Pfam" id="PF00665">
    <property type="entry name" value="rve"/>
    <property type="match status" value="1"/>
</dbReference>
<dbReference type="NCBIfam" id="NF033577">
    <property type="entry name" value="transpos_IS481"/>
    <property type="match status" value="1"/>
</dbReference>